<dbReference type="PROSITE" id="PS51257">
    <property type="entry name" value="PROKAR_LIPOPROTEIN"/>
    <property type="match status" value="1"/>
</dbReference>
<reference evidence="1 2" key="1">
    <citation type="journal article" date="2015" name="Genome Biol. Evol.">
        <title>Phylogenomic analyses indicate that early fungi evolved digesting cell walls of algal ancestors of land plants.</title>
        <authorList>
            <person name="Chang Y."/>
            <person name="Wang S."/>
            <person name="Sekimoto S."/>
            <person name="Aerts A.L."/>
            <person name="Choi C."/>
            <person name="Clum A."/>
            <person name="LaButti K.M."/>
            <person name="Lindquist E.A."/>
            <person name="Yee Ngan C."/>
            <person name="Ohm R.A."/>
            <person name="Salamov A.A."/>
            <person name="Grigoriev I.V."/>
            <person name="Spatafora J.W."/>
            <person name="Berbee M.L."/>
        </authorList>
    </citation>
    <scope>NUCLEOTIDE SEQUENCE [LARGE SCALE GENOMIC DNA]</scope>
    <source>
        <strain evidence="1 2">JEL478</strain>
    </source>
</reference>
<protein>
    <submittedName>
        <fullName evidence="1">Uncharacterized protein</fullName>
    </submittedName>
</protein>
<dbReference type="AlphaFoldDB" id="A0A139ANQ4"/>
<proteinExistence type="predicted"/>
<keyword evidence="2" id="KW-1185">Reference proteome</keyword>
<dbReference type="EMBL" id="KQ965742">
    <property type="protein sequence ID" value="KXS18370.1"/>
    <property type="molecule type" value="Genomic_DNA"/>
</dbReference>
<sequence length="71" mass="7661">MCSEKLCPATPPPALSSCAFSRHSATVFRQPPPGPHPTPALRHRFPTLGASGCNISIGTIFSRPLHLRTRQ</sequence>
<name>A0A139ANQ4_GONPJ</name>
<evidence type="ECO:0000313" key="2">
    <source>
        <dbReference type="Proteomes" id="UP000070544"/>
    </source>
</evidence>
<evidence type="ECO:0000313" key="1">
    <source>
        <dbReference type="EMBL" id="KXS18370.1"/>
    </source>
</evidence>
<dbReference type="Proteomes" id="UP000070544">
    <property type="component" value="Unassembled WGS sequence"/>
</dbReference>
<accession>A0A139ANQ4</accession>
<organism evidence="1 2">
    <name type="scientific">Gonapodya prolifera (strain JEL478)</name>
    <name type="common">Monoblepharis prolifera</name>
    <dbReference type="NCBI Taxonomy" id="1344416"/>
    <lineage>
        <taxon>Eukaryota</taxon>
        <taxon>Fungi</taxon>
        <taxon>Fungi incertae sedis</taxon>
        <taxon>Chytridiomycota</taxon>
        <taxon>Chytridiomycota incertae sedis</taxon>
        <taxon>Monoblepharidomycetes</taxon>
        <taxon>Monoblepharidales</taxon>
        <taxon>Gonapodyaceae</taxon>
        <taxon>Gonapodya</taxon>
    </lineage>
</organism>
<gene>
    <name evidence="1" type="ORF">M427DRAFT_132734</name>
</gene>